<protein>
    <submittedName>
        <fullName evidence="7">Uncharacterized protein</fullName>
    </submittedName>
</protein>
<dbReference type="KEGG" id="dwi:6638479"/>
<dbReference type="GO" id="GO:0140374">
    <property type="term" value="P:antiviral innate immune response"/>
    <property type="evidence" value="ECO:0007669"/>
    <property type="project" value="EnsemblMetazoa"/>
</dbReference>
<evidence type="ECO:0000259" key="6">
    <source>
        <dbReference type="Pfam" id="PF23417"/>
    </source>
</evidence>
<dbReference type="GO" id="GO:0035438">
    <property type="term" value="F:cyclic-di-GMP binding"/>
    <property type="evidence" value="ECO:0007669"/>
    <property type="project" value="EnsemblMetazoa"/>
</dbReference>
<keyword evidence="3" id="KW-1133">Transmembrane helix</keyword>
<evidence type="ECO:0000259" key="5">
    <source>
        <dbReference type="Pfam" id="PF15009"/>
    </source>
</evidence>
<dbReference type="GO" id="GO:0002807">
    <property type="term" value="P:positive regulation of antimicrobial peptide biosynthetic process"/>
    <property type="evidence" value="ECO:0007669"/>
    <property type="project" value="EnsemblMetazoa"/>
</dbReference>
<evidence type="ECO:0000313" key="7">
    <source>
        <dbReference type="EMBL" id="EDW72552.2"/>
    </source>
</evidence>
<dbReference type="eggNOG" id="ENOG502R15M">
    <property type="taxonomic scope" value="Eukaryota"/>
</dbReference>
<evidence type="ECO:0000256" key="2">
    <source>
        <dbReference type="ARBA" id="ARBA00022692"/>
    </source>
</evidence>
<dbReference type="AlphaFoldDB" id="B4MKB3"/>
<dbReference type="HOGENOM" id="CLU_076442_0_0_1"/>
<evidence type="ECO:0000256" key="1">
    <source>
        <dbReference type="ARBA" id="ARBA00004141"/>
    </source>
</evidence>
<dbReference type="GO" id="GO:0005789">
    <property type="term" value="C:endoplasmic reticulum membrane"/>
    <property type="evidence" value="ECO:0007669"/>
    <property type="project" value="EnsemblMetazoa"/>
</dbReference>
<feature type="domain" description="STING transmembrane" evidence="6">
    <location>
        <begin position="31"/>
        <end position="143"/>
    </location>
</feature>
<dbReference type="GO" id="GO:0032481">
    <property type="term" value="P:positive regulation of type I interferon production"/>
    <property type="evidence" value="ECO:0007669"/>
    <property type="project" value="InterPro"/>
</dbReference>
<dbReference type="Gene3D" id="1.20.5.5200">
    <property type="match status" value="1"/>
</dbReference>
<evidence type="ECO:0000256" key="4">
    <source>
        <dbReference type="ARBA" id="ARBA00023136"/>
    </source>
</evidence>
<dbReference type="Pfam" id="PF23417">
    <property type="entry name" value="STING_TM"/>
    <property type="match status" value="1"/>
</dbReference>
<dbReference type="Pfam" id="PF15009">
    <property type="entry name" value="STING_LBD"/>
    <property type="match status" value="1"/>
</dbReference>
<dbReference type="InterPro" id="IPR055434">
    <property type="entry name" value="STING_TM"/>
</dbReference>
<reference evidence="7 8" key="1">
    <citation type="journal article" date="2007" name="Nature">
        <title>Evolution of genes and genomes on the Drosophila phylogeny.</title>
        <authorList>
            <consortium name="Drosophila 12 Genomes Consortium"/>
            <person name="Clark A.G."/>
            <person name="Eisen M.B."/>
            <person name="Smith D.R."/>
            <person name="Bergman C.M."/>
            <person name="Oliver B."/>
            <person name="Markow T.A."/>
            <person name="Kaufman T.C."/>
            <person name="Kellis M."/>
            <person name="Gelbart W."/>
            <person name="Iyer V.N."/>
            <person name="Pollard D.A."/>
            <person name="Sackton T.B."/>
            <person name="Larracuente A.M."/>
            <person name="Singh N.D."/>
            <person name="Abad J.P."/>
            <person name="Abt D.N."/>
            <person name="Adryan B."/>
            <person name="Aguade M."/>
            <person name="Akashi H."/>
            <person name="Anderson W.W."/>
            <person name="Aquadro C.F."/>
            <person name="Ardell D.H."/>
            <person name="Arguello R."/>
            <person name="Artieri C.G."/>
            <person name="Barbash D.A."/>
            <person name="Barker D."/>
            <person name="Barsanti P."/>
            <person name="Batterham P."/>
            <person name="Batzoglou S."/>
            <person name="Begun D."/>
            <person name="Bhutkar A."/>
            <person name="Blanco E."/>
            <person name="Bosak S.A."/>
            <person name="Bradley R.K."/>
            <person name="Brand A.D."/>
            <person name="Brent M.R."/>
            <person name="Brooks A.N."/>
            <person name="Brown R.H."/>
            <person name="Butlin R.K."/>
            <person name="Caggese C."/>
            <person name="Calvi B.R."/>
            <person name="Bernardo de Carvalho A."/>
            <person name="Caspi A."/>
            <person name="Castrezana S."/>
            <person name="Celniker S.E."/>
            <person name="Chang J.L."/>
            <person name="Chapple C."/>
            <person name="Chatterji S."/>
            <person name="Chinwalla A."/>
            <person name="Civetta A."/>
            <person name="Clifton S.W."/>
            <person name="Comeron J.M."/>
            <person name="Costello J.C."/>
            <person name="Coyne J.A."/>
            <person name="Daub J."/>
            <person name="David R.G."/>
            <person name="Delcher A.L."/>
            <person name="Delehaunty K."/>
            <person name="Do C.B."/>
            <person name="Ebling H."/>
            <person name="Edwards K."/>
            <person name="Eickbush T."/>
            <person name="Evans J.D."/>
            <person name="Filipski A."/>
            <person name="Findeiss S."/>
            <person name="Freyhult E."/>
            <person name="Fulton L."/>
            <person name="Fulton R."/>
            <person name="Garcia A.C."/>
            <person name="Gardiner A."/>
            <person name="Garfield D.A."/>
            <person name="Garvin B.E."/>
            <person name="Gibson G."/>
            <person name="Gilbert D."/>
            <person name="Gnerre S."/>
            <person name="Godfrey J."/>
            <person name="Good R."/>
            <person name="Gotea V."/>
            <person name="Gravely B."/>
            <person name="Greenberg A.J."/>
            <person name="Griffiths-Jones S."/>
            <person name="Gross S."/>
            <person name="Guigo R."/>
            <person name="Gustafson E.A."/>
            <person name="Haerty W."/>
            <person name="Hahn M.W."/>
            <person name="Halligan D.L."/>
            <person name="Halpern A.L."/>
            <person name="Halter G.M."/>
            <person name="Han M.V."/>
            <person name="Heger A."/>
            <person name="Hillier L."/>
            <person name="Hinrichs A.S."/>
            <person name="Holmes I."/>
            <person name="Hoskins R.A."/>
            <person name="Hubisz M.J."/>
            <person name="Hultmark D."/>
            <person name="Huntley M.A."/>
            <person name="Jaffe D.B."/>
            <person name="Jagadeeshan S."/>
            <person name="Jeck W.R."/>
            <person name="Johnson J."/>
            <person name="Jones C.D."/>
            <person name="Jordan W.C."/>
            <person name="Karpen G.H."/>
            <person name="Kataoka E."/>
            <person name="Keightley P.D."/>
            <person name="Kheradpour P."/>
            <person name="Kirkness E.F."/>
            <person name="Koerich L.B."/>
            <person name="Kristiansen K."/>
            <person name="Kudrna D."/>
            <person name="Kulathinal R.J."/>
            <person name="Kumar S."/>
            <person name="Kwok R."/>
            <person name="Lander E."/>
            <person name="Langley C.H."/>
            <person name="Lapoint R."/>
            <person name="Lazzaro B.P."/>
            <person name="Lee S.J."/>
            <person name="Levesque L."/>
            <person name="Li R."/>
            <person name="Lin C.F."/>
            <person name="Lin M.F."/>
            <person name="Lindblad-Toh K."/>
            <person name="Llopart A."/>
            <person name="Long M."/>
            <person name="Low L."/>
            <person name="Lozovsky E."/>
            <person name="Lu J."/>
            <person name="Luo M."/>
            <person name="Machado C.A."/>
            <person name="Makalowski W."/>
            <person name="Marzo M."/>
            <person name="Matsuda M."/>
            <person name="Matzkin L."/>
            <person name="McAllister B."/>
            <person name="McBride C.S."/>
            <person name="McKernan B."/>
            <person name="McKernan K."/>
            <person name="Mendez-Lago M."/>
            <person name="Minx P."/>
            <person name="Mollenhauer M.U."/>
            <person name="Montooth K."/>
            <person name="Mount S.M."/>
            <person name="Mu X."/>
            <person name="Myers E."/>
            <person name="Negre B."/>
            <person name="Newfeld S."/>
            <person name="Nielsen R."/>
            <person name="Noor M.A."/>
            <person name="O'Grady P."/>
            <person name="Pachter L."/>
            <person name="Papaceit M."/>
            <person name="Parisi M.J."/>
            <person name="Parisi M."/>
            <person name="Parts L."/>
            <person name="Pedersen J.S."/>
            <person name="Pesole G."/>
            <person name="Phillippy A.M."/>
            <person name="Ponting C.P."/>
            <person name="Pop M."/>
            <person name="Porcelli D."/>
            <person name="Powell J.R."/>
            <person name="Prohaska S."/>
            <person name="Pruitt K."/>
            <person name="Puig M."/>
            <person name="Quesneville H."/>
            <person name="Ram K.R."/>
            <person name="Rand D."/>
            <person name="Rasmussen M.D."/>
            <person name="Reed L.K."/>
            <person name="Reenan R."/>
            <person name="Reily A."/>
            <person name="Remington K.A."/>
            <person name="Rieger T.T."/>
            <person name="Ritchie M.G."/>
            <person name="Robin C."/>
            <person name="Rogers Y.H."/>
            <person name="Rohde C."/>
            <person name="Rozas J."/>
            <person name="Rubenfield M.J."/>
            <person name="Ruiz A."/>
            <person name="Russo S."/>
            <person name="Salzberg S.L."/>
            <person name="Sanchez-Gracia A."/>
            <person name="Saranga D.J."/>
            <person name="Sato H."/>
            <person name="Schaeffer S.W."/>
            <person name="Schatz M.C."/>
            <person name="Schlenke T."/>
            <person name="Schwartz R."/>
            <person name="Segarra C."/>
            <person name="Singh R.S."/>
            <person name="Sirot L."/>
            <person name="Sirota M."/>
            <person name="Sisneros N.B."/>
            <person name="Smith C.D."/>
            <person name="Smith T.F."/>
            <person name="Spieth J."/>
            <person name="Stage D.E."/>
            <person name="Stark A."/>
            <person name="Stephan W."/>
            <person name="Strausberg R.L."/>
            <person name="Strempel S."/>
            <person name="Sturgill D."/>
            <person name="Sutton G."/>
            <person name="Sutton G.G."/>
            <person name="Tao W."/>
            <person name="Teichmann S."/>
            <person name="Tobari Y.N."/>
            <person name="Tomimura Y."/>
            <person name="Tsolas J.M."/>
            <person name="Valente V.L."/>
            <person name="Venter E."/>
            <person name="Venter J.C."/>
            <person name="Vicario S."/>
            <person name="Vieira F.G."/>
            <person name="Vilella A.J."/>
            <person name="Villasante A."/>
            <person name="Walenz B."/>
            <person name="Wang J."/>
            <person name="Wasserman M."/>
            <person name="Watts T."/>
            <person name="Wilson D."/>
            <person name="Wilson R.K."/>
            <person name="Wing R.A."/>
            <person name="Wolfner M.F."/>
            <person name="Wong A."/>
            <person name="Wong G.K."/>
            <person name="Wu C.I."/>
            <person name="Wu G."/>
            <person name="Yamamoto D."/>
            <person name="Yang H.P."/>
            <person name="Yang S.P."/>
            <person name="Yorke J.A."/>
            <person name="Yoshida K."/>
            <person name="Zdobnov E."/>
            <person name="Zhang P."/>
            <person name="Zhang Y."/>
            <person name="Zimin A.V."/>
            <person name="Baldwin J."/>
            <person name="Abdouelleil A."/>
            <person name="Abdulkadir J."/>
            <person name="Abebe A."/>
            <person name="Abera B."/>
            <person name="Abreu J."/>
            <person name="Acer S.C."/>
            <person name="Aftuck L."/>
            <person name="Alexander A."/>
            <person name="An P."/>
            <person name="Anderson E."/>
            <person name="Anderson S."/>
            <person name="Arachi H."/>
            <person name="Azer M."/>
            <person name="Bachantsang P."/>
            <person name="Barry A."/>
            <person name="Bayul T."/>
            <person name="Berlin A."/>
            <person name="Bessette D."/>
            <person name="Bloom T."/>
            <person name="Blye J."/>
            <person name="Boguslavskiy L."/>
            <person name="Bonnet C."/>
            <person name="Boukhgalter B."/>
            <person name="Bourzgui I."/>
            <person name="Brown A."/>
            <person name="Cahill P."/>
            <person name="Channer S."/>
            <person name="Cheshatsang Y."/>
            <person name="Chuda L."/>
            <person name="Citroen M."/>
            <person name="Collymore A."/>
            <person name="Cooke P."/>
            <person name="Costello M."/>
            <person name="D'Aco K."/>
            <person name="Daza R."/>
            <person name="De Haan G."/>
            <person name="DeGray S."/>
            <person name="DeMaso C."/>
            <person name="Dhargay N."/>
            <person name="Dooley K."/>
            <person name="Dooley E."/>
            <person name="Doricent M."/>
            <person name="Dorje P."/>
            <person name="Dorjee K."/>
            <person name="Dupes A."/>
            <person name="Elong R."/>
            <person name="Falk J."/>
            <person name="Farina A."/>
            <person name="Faro S."/>
            <person name="Ferguson D."/>
            <person name="Fisher S."/>
            <person name="Foley C.D."/>
            <person name="Franke A."/>
            <person name="Friedrich D."/>
            <person name="Gadbois L."/>
            <person name="Gearin G."/>
            <person name="Gearin C.R."/>
            <person name="Giannoukos G."/>
            <person name="Goode T."/>
            <person name="Graham J."/>
            <person name="Grandbois E."/>
            <person name="Grewal S."/>
            <person name="Gyaltsen K."/>
            <person name="Hafez N."/>
            <person name="Hagos B."/>
            <person name="Hall J."/>
            <person name="Henson C."/>
            <person name="Hollinger A."/>
            <person name="Honan T."/>
            <person name="Huard M.D."/>
            <person name="Hughes L."/>
            <person name="Hurhula B."/>
            <person name="Husby M.E."/>
            <person name="Kamat A."/>
            <person name="Kanga B."/>
            <person name="Kashin S."/>
            <person name="Khazanovich D."/>
            <person name="Kisner P."/>
            <person name="Lance K."/>
            <person name="Lara M."/>
            <person name="Lee W."/>
            <person name="Lennon N."/>
            <person name="Letendre F."/>
            <person name="LeVine R."/>
            <person name="Lipovsky A."/>
            <person name="Liu X."/>
            <person name="Liu J."/>
            <person name="Liu S."/>
            <person name="Lokyitsang T."/>
            <person name="Lokyitsang Y."/>
            <person name="Lubonja R."/>
            <person name="Lui A."/>
            <person name="MacDonald P."/>
            <person name="Magnisalis V."/>
            <person name="Maru K."/>
            <person name="Matthews C."/>
            <person name="McCusker W."/>
            <person name="McDonough S."/>
            <person name="Mehta T."/>
            <person name="Meldrim J."/>
            <person name="Meneus L."/>
            <person name="Mihai O."/>
            <person name="Mihalev A."/>
            <person name="Mihova T."/>
            <person name="Mittelman R."/>
            <person name="Mlenga V."/>
            <person name="Montmayeur A."/>
            <person name="Mulrain L."/>
            <person name="Navidi A."/>
            <person name="Naylor J."/>
            <person name="Negash T."/>
            <person name="Nguyen T."/>
            <person name="Nguyen N."/>
            <person name="Nicol R."/>
            <person name="Norbu C."/>
            <person name="Norbu N."/>
            <person name="Novod N."/>
            <person name="O'Neill B."/>
            <person name="Osman S."/>
            <person name="Markiewicz E."/>
            <person name="Oyono O.L."/>
            <person name="Patti C."/>
            <person name="Phunkhang P."/>
            <person name="Pierre F."/>
            <person name="Priest M."/>
            <person name="Raghuraman S."/>
            <person name="Rege F."/>
            <person name="Reyes R."/>
            <person name="Rise C."/>
            <person name="Rogov P."/>
            <person name="Ross K."/>
            <person name="Ryan E."/>
            <person name="Settipalli S."/>
            <person name="Shea T."/>
            <person name="Sherpa N."/>
            <person name="Shi L."/>
            <person name="Shih D."/>
            <person name="Sparrow T."/>
            <person name="Spaulding J."/>
            <person name="Stalker J."/>
            <person name="Stange-Thomann N."/>
            <person name="Stavropoulos S."/>
            <person name="Stone C."/>
            <person name="Strader C."/>
            <person name="Tesfaye S."/>
            <person name="Thomson T."/>
            <person name="Thoulutsang Y."/>
            <person name="Thoulutsang D."/>
            <person name="Topham K."/>
            <person name="Topping I."/>
            <person name="Tsamla T."/>
            <person name="Vassiliev H."/>
            <person name="Vo A."/>
            <person name="Wangchuk T."/>
            <person name="Wangdi T."/>
            <person name="Weiand M."/>
            <person name="Wilkinson J."/>
            <person name="Wilson A."/>
            <person name="Yadav S."/>
            <person name="Young G."/>
            <person name="Yu Q."/>
            <person name="Zembek L."/>
            <person name="Zhong D."/>
            <person name="Zimmer A."/>
            <person name="Zwirko Z."/>
            <person name="Jaffe D.B."/>
            <person name="Alvarez P."/>
            <person name="Brockman W."/>
            <person name="Butler J."/>
            <person name="Chin C."/>
            <person name="Gnerre S."/>
            <person name="Grabherr M."/>
            <person name="Kleber M."/>
            <person name="Mauceli E."/>
            <person name="MacCallum I."/>
        </authorList>
    </citation>
    <scope>NUCLEOTIDE SEQUENCE [LARGE SCALE GENOMIC DNA]</scope>
    <source>
        <strain evidence="8">Tucson 14030-0811.24</strain>
    </source>
</reference>
<dbReference type="GO" id="GO:0000045">
    <property type="term" value="P:autophagosome assembly"/>
    <property type="evidence" value="ECO:0007669"/>
    <property type="project" value="TreeGrafter"/>
</dbReference>
<dbReference type="STRING" id="7260.B4MKB3"/>
<keyword evidence="8" id="KW-1185">Reference proteome</keyword>
<dbReference type="FunCoup" id="B4MKB3">
    <property type="interactions" value="306"/>
</dbReference>
<dbReference type="PANTHER" id="PTHR34339:SF1">
    <property type="entry name" value="STIMULATOR OF INTERFERON GENES PROTEIN"/>
    <property type="match status" value="1"/>
</dbReference>
<dbReference type="GO" id="GO:0098586">
    <property type="term" value="P:cellular response to virus"/>
    <property type="evidence" value="ECO:0007669"/>
    <property type="project" value="EnsemblMetazoa"/>
</dbReference>
<dbReference type="PANTHER" id="PTHR34339">
    <property type="entry name" value="STIMULATOR OF INTERFERON GENES PROTEIN"/>
    <property type="match status" value="1"/>
</dbReference>
<feature type="domain" description="STING ligand-binding" evidence="5">
    <location>
        <begin position="145"/>
        <end position="331"/>
    </location>
</feature>
<dbReference type="Proteomes" id="UP000007798">
    <property type="component" value="Unassembled WGS sequence"/>
</dbReference>
<dbReference type="GO" id="GO:0140460">
    <property type="term" value="P:response to Gram-negative bacterium"/>
    <property type="evidence" value="ECO:0007669"/>
    <property type="project" value="EnsemblMetazoa"/>
</dbReference>
<dbReference type="GO" id="GO:0005776">
    <property type="term" value="C:autophagosome"/>
    <property type="evidence" value="ECO:0007669"/>
    <property type="project" value="TreeGrafter"/>
</dbReference>
<dbReference type="InParanoid" id="B4MKB3"/>
<dbReference type="GO" id="GO:0061709">
    <property type="term" value="P:reticulophagy"/>
    <property type="evidence" value="ECO:0007669"/>
    <property type="project" value="TreeGrafter"/>
</dbReference>
<accession>B4MKB3</accession>
<dbReference type="InterPro" id="IPR038623">
    <property type="entry name" value="STING_C_sf"/>
</dbReference>
<dbReference type="GO" id="GO:0061507">
    <property type="term" value="F:2',3'-cyclic GMP-AMP binding"/>
    <property type="evidence" value="ECO:0007669"/>
    <property type="project" value="EnsemblMetazoa"/>
</dbReference>
<name>B4MKB3_DROWI</name>
<evidence type="ECO:0000256" key="3">
    <source>
        <dbReference type="ARBA" id="ARBA00022989"/>
    </source>
</evidence>
<dbReference type="EMBL" id="CH963846">
    <property type="protein sequence ID" value="EDW72552.2"/>
    <property type="molecule type" value="Genomic_DNA"/>
</dbReference>
<keyword evidence="2" id="KW-0812">Transmembrane</keyword>
<organism evidence="7 8">
    <name type="scientific">Drosophila willistoni</name>
    <name type="common">Fruit fly</name>
    <dbReference type="NCBI Taxonomy" id="7260"/>
    <lineage>
        <taxon>Eukaryota</taxon>
        <taxon>Metazoa</taxon>
        <taxon>Ecdysozoa</taxon>
        <taxon>Arthropoda</taxon>
        <taxon>Hexapoda</taxon>
        <taxon>Insecta</taxon>
        <taxon>Pterygota</taxon>
        <taxon>Neoptera</taxon>
        <taxon>Endopterygota</taxon>
        <taxon>Diptera</taxon>
        <taxon>Brachycera</taxon>
        <taxon>Muscomorpha</taxon>
        <taxon>Ephydroidea</taxon>
        <taxon>Drosophilidae</taxon>
        <taxon>Drosophila</taxon>
        <taxon>Sophophora</taxon>
    </lineage>
</organism>
<dbReference type="GO" id="GO:0140896">
    <property type="term" value="P:cGAS/STING signaling pathway"/>
    <property type="evidence" value="ECO:0007669"/>
    <property type="project" value="EnsemblMetazoa"/>
</dbReference>
<keyword evidence="4" id="KW-0472">Membrane</keyword>
<sequence length="338" mass="39317">MAIPGEPEDGQLKVVRERRKCEFRKMIGDYIDTVVRIVITISLADLLQRVFLSAYEYIWNPRFYLPDERFWTILRRTHTYSNKHVYLMLAFGCLGLARFGVTGNLKPILPSAMYLACMPLYWLFNDLGESTLSYANWVRDTHGLDYASGMASSYFHGYLNLALPDRSDDGLQHRMRRYEDSHNVTFGVHRLIILIPDEMWVGGRINSDLLEPAQPLETININRAGVKGRPYKIAVYRLNRKINGKYYYFALEGATPMLSFFESIQSNLSATWYMRELKREIWLKFSAHLKNLLTTWPETRGKVELLMYNSLDDNGNAIDVGELVIAQMEKWNKTKKVQ</sequence>
<proteinExistence type="predicted"/>
<dbReference type="InterPro" id="IPR033952">
    <property type="entry name" value="STING_C"/>
</dbReference>
<dbReference type="InterPro" id="IPR055432">
    <property type="entry name" value="STING_LBD"/>
</dbReference>
<dbReference type="Gene3D" id="3.40.50.12100">
    <property type="entry name" value="Stimulator of interferon genes protein"/>
    <property type="match status" value="1"/>
</dbReference>
<gene>
    <name evidence="7" type="primary">Dwil\GK20640</name>
    <name evidence="7" type="ORF">Dwil_GK20640</name>
</gene>
<dbReference type="CDD" id="cd12146">
    <property type="entry name" value="STING_C"/>
    <property type="match status" value="1"/>
</dbReference>
<dbReference type="GO" id="GO:0140367">
    <property type="term" value="P:antibacterial innate immune response"/>
    <property type="evidence" value="ECO:0007669"/>
    <property type="project" value="EnsemblMetazoa"/>
</dbReference>
<evidence type="ECO:0000313" key="8">
    <source>
        <dbReference type="Proteomes" id="UP000007798"/>
    </source>
</evidence>
<dbReference type="GO" id="GO:0016239">
    <property type="term" value="P:positive regulation of macroautophagy"/>
    <property type="evidence" value="ECO:0007669"/>
    <property type="project" value="EnsemblMetazoa"/>
</dbReference>
<comment type="subcellular location">
    <subcellularLocation>
        <location evidence="1">Membrane</location>
        <topology evidence="1">Multi-pass membrane protein</topology>
    </subcellularLocation>
</comment>
<dbReference type="GO" id="GO:0140704">
    <property type="term" value="F:3',2'-cyclic GMP-AMP binding"/>
    <property type="evidence" value="ECO:0007669"/>
    <property type="project" value="EnsemblMetazoa"/>
</dbReference>
<dbReference type="InterPro" id="IPR029158">
    <property type="entry name" value="STING"/>
</dbReference>
<dbReference type="OrthoDB" id="6053839at2759"/>